<gene>
    <name evidence="1" type="ORF">HYX28_00165</name>
</gene>
<protein>
    <submittedName>
        <fullName evidence="1">GxxExxY protein</fullName>
    </submittedName>
</protein>
<name>A0A932A6R0_9BACT</name>
<dbReference type="Pfam" id="PF13366">
    <property type="entry name" value="PDDEXK_3"/>
    <property type="match status" value="1"/>
</dbReference>
<dbReference type="EMBL" id="JACPNR010000001">
    <property type="protein sequence ID" value="MBI2677176.1"/>
    <property type="molecule type" value="Genomic_DNA"/>
</dbReference>
<accession>A0A932A6R0</accession>
<evidence type="ECO:0000313" key="1">
    <source>
        <dbReference type="EMBL" id="MBI2677176.1"/>
    </source>
</evidence>
<dbReference type="InterPro" id="IPR026350">
    <property type="entry name" value="GxxExxY"/>
</dbReference>
<evidence type="ECO:0000313" key="2">
    <source>
        <dbReference type="Proteomes" id="UP000779809"/>
    </source>
</evidence>
<organism evidence="1 2">
    <name type="scientific">Candidatus Korobacter versatilis</name>
    <dbReference type="NCBI Taxonomy" id="658062"/>
    <lineage>
        <taxon>Bacteria</taxon>
        <taxon>Pseudomonadati</taxon>
        <taxon>Acidobacteriota</taxon>
        <taxon>Terriglobia</taxon>
        <taxon>Terriglobales</taxon>
        <taxon>Candidatus Korobacteraceae</taxon>
        <taxon>Candidatus Korobacter</taxon>
    </lineage>
</organism>
<dbReference type="Proteomes" id="UP000779809">
    <property type="component" value="Unassembled WGS sequence"/>
</dbReference>
<sequence>MAFSGAAPSRSALEISRSIITAAMKVHTALGPGMLESAYEACLAHELRGLGHQVQCQVPLPIVYDGVELEVGYRLDVLVDDLVIVEIKCIEAINNVHKAQIISYLKLSKKSLGLIINFHVAHLKDGIKRFVEGKKWK</sequence>
<reference evidence="1" key="1">
    <citation type="submission" date="2020-07" db="EMBL/GenBank/DDBJ databases">
        <title>Huge and variable diversity of episymbiotic CPR bacteria and DPANN archaea in groundwater ecosystems.</title>
        <authorList>
            <person name="He C.Y."/>
            <person name="Keren R."/>
            <person name="Whittaker M."/>
            <person name="Farag I.F."/>
            <person name="Doudna J."/>
            <person name="Cate J.H.D."/>
            <person name="Banfield J.F."/>
        </authorList>
    </citation>
    <scope>NUCLEOTIDE SEQUENCE</scope>
    <source>
        <strain evidence="1">NC_groundwater_580_Pr5_B-0.1um_64_19</strain>
    </source>
</reference>
<dbReference type="AlphaFoldDB" id="A0A932A6R0"/>
<dbReference type="NCBIfam" id="TIGR04256">
    <property type="entry name" value="GxxExxY"/>
    <property type="match status" value="1"/>
</dbReference>
<proteinExistence type="predicted"/>
<comment type="caution">
    <text evidence="1">The sequence shown here is derived from an EMBL/GenBank/DDBJ whole genome shotgun (WGS) entry which is preliminary data.</text>
</comment>